<protein>
    <submittedName>
        <fullName evidence="2">GNAT family N-acetyltransferase</fullName>
    </submittedName>
</protein>
<evidence type="ECO:0000313" key="3">
    <source>
        <dbReference type="Proteomes" id="UP001652445"/>
    </source>
</evidence>
<dbReference type="Pfam" id="PF13302">
    <property type="entry name" value="Acetyltransf_3"/>
    <property type="match status" value="1"/>
</dbReference>
<dbReference type="EMBL" id="JAOQIO010000005">
    <property type="protein sequence ID" value="MCU6790662.1"/>
    <property type="molecule type" value="Genomic_DNA"/>
</dbReference>
<accession>A0ABT2U9T7</accession>
<organism evidence="2 3">
    <name type="scientific">Paenibacillus baimaensis</name>
    <dbReference type="NCBI Taxonomy" id="2982185"/>
    <lineage>
        <taxon>Bacteria</taxon>
        <taxon>Bacillati</taxon>
        <taxon>Bacillota</taxon>
        <taxon>Bacilli</taxon>
        <taxon>Bacillales</taxon>
        <taxon>Paenibacillaceae</taxon>
        <taxon>Paenibacillus</taxon>
    </lineage>
</organism>
<dbReference type="SUPFAM" id="SSF55729">
    <property type="entry name" value="Acyl-CoA N-acyltransferases (Nat)"/>
    <property type="match status" value="1"/>
</dbReference>
<dbReference type="Gene3D" id="3.40.630.30">
    <property type="match status" value="1"/>
</dbReference>
<dbReference type="PROSITE" id="PS51186">
    <property type="entry name" value="GNAT"/>
    <property type="match status" value="1"/>
</dbReference>
<keyword evidence="3" id="KW-1185">Reference proteome</keyword>
<evidence type="ECO:0000259" key="1">
    <source>
        <dbReference type="PROSITE" id="PS51186"/>
    </source>
</evidence>
<reference evidence="2 3" key="1">
    <citation type="submission" date="2022-09" db="EMBL/GenBank/DDBJ databases">
        <authorList>
            <person name="Han X.L."/>
            <person name="Wang Q."/>
            <person name="Lu T."/>
        </authorList>
    </citation>
    <scope>NUCLEOTIDE SEQUENCE [LARGE SCALE GENOMIC DNA]</scope>
    <source>
        <strain evidence="2 3">WQ 127069</strain>
    </source>
</reference>
<gene>
    <name evidence="2" type="ORF">OB236_00850</name>
</gene>
<dbReference type="InterPro" id="IPR051531">
    <property type="entry name" value="N-acetyltransferase"/>
</dbReference>
<proteinExistence type="predicted"/>
<dbReference type="InterPro" id="IPR016181">
    <property type="entry name" value="Acyl_CoA_acyltransferase"/>
</dbReference>
<dbReference type="RefSeq" id="WP_262682159.1">
    <property type="nucleotide sequence ID" value="NZ_JAOQIO010000005.1"/>
</dbReference>
<dbReference type="PANTHER" id="PTHR43792">
    <property type="entry name" value="GNAT FAMILY, PUTATIVE (AFU_ORTHOLOGUE AFUA_3G00765)-RELATED-RELATED"/>
    <property type="match status" value="1"/>
</dbReference>
<feature type="domain" description="N-acetyltransferase" evidence="1">
    <location>
        <begin position="8"/>
        <end position="167"/>
    </location>
</feature>
<dbReference type="InterPro" id="IPR000182">
    <property type="entry name" value="GNAT_dom"/>
</dbReference>
<name>A0ABT2U9T7_9BACL</name>
<evidence type="ECO:0000313" key="2">
    <source>
        <dbReference type="EMBL" id="MCU6790662.1"/>
    </source>
</evidence>
<comment type="caution">
    <text evidence="2">The sequence shown here is derived from an EMBL/GenBank/DDBJ whole genome shotgun (WGS) entry which is preliminary data.</text>
</comment>
<sequence>MQLVTERLIIREFKQEDWEAVHLYASSPLVATHMIWGPNTEEDTKEFVSRVIEQQQVQLRKDFEMAVVLKATNQIIGGCGIHLSEPKQGEIGYCFNPEFWRQGFAAEAATAMLDFGFQVHGLHRIYATCRPDNIGSAKVMQKIGMTYEGRLREHMQHKGKWHDSLLHSILEQEFNREDSSPEQDDPDLS</sequence>
<dbReference type="Proteomes" id="UP001652445">
    <property type="component" value="Unassembled WGS sequence"/>
</dbReference>